<comment type="caution">
    <text evidence="10">The sequence shown here is derived from an EMBL/GenBank/DDBJ whole genome shotgun (WGS) entry which is preliminary data.</text>
</comment>
<dbReference type="NCBIfam" id="TIGR00556">
    <property type="entry name" value="pantethn_trn"/>
    <property type="match status" value="1"/>
</dbReference>
<sequence>MISGIGIDVVDIGRFERSLARTPALLERLFAESERGRAPRSLAARFAAKEALIKALGGHAVIRWHDMQIVQDDEGNPDFLLAGALAAHVEALGIARIHLSMSHDAGIASAFVVLEGVETAGPPVRASAGDE</sequence>
<proteinExistence type="inferred from homology"/>
<comment type="similarity">
    <text evidence="8">Belongs to the P-Pant transferase superfamily. AcpS family.</text>
</comment>
<evidence type="ECO:0000256" key="7">
    <source>
        <dbReference type="ARBA" id="ARBA00023160"/>
    </source>
</evidence>
<keyword evidence="5 8" id="KW-0460">Magnesium</keyword>
<dbReference type="GO" id="GO:0006633">
    <property type="term" value="P:fatty acid biosynthetic process"/>
    <property type="evidence" value="ECO:0007669"/>
    <property type="project" value="UniProtKB-UniRule"/>
</dbReference>
<evidence type="ECO:0000256" key="1">
    <source>
        <dbReference type="ARBA" id="ARBA00022516"/>
    </source>
</evidence>
<keyword evidence="3 8" id="KW-0479">Metal-binding</keyword>
<dbReference type="AlphaFoldDB" id="A0A4Q2KWK8"/>
<evidence type="ECO:0000313" key="10">
    <source>
        <dbReference type="EMBL" id="RXZ69994.1"/>
    </source>
</evidence>
<gene>
    <name evidence="8" type="primary">acpS</name>
    <name evidence="10" type="ORF">ESP51_11240</name>
</gene>
<keyword evidence="1 8" id="KW-0444">Lipid biosynthesis</keyword>
<evidence type="ECO:0000256" key="4">
    <source>
        <dbReference type="ARBA" id="ARBA00022832"/>
    </source>
</evidence>
<dbReference type="OrthoDB" id="517356at2"/>
<comment type="subcellular location">
    <subcellularLocation>
        <location evidence="8">Cytoplasm</location>
    </subcellularLocation>
</comment>
<dbReference type="GO" id="GO:0005737">
    <property type="term" value="C:cytoplasm"/>
    <property type="evidence" value="ECO:0007669"/>
    <property type="project" value="UniProtKB-SubCell"/>
</dbReference>
<dbReference type="GO" id="GO:0000287">
    <property type="term" value="F:magnesium ion binding"/>
    <property type="evidence" value="ECO:0007669"/>
    <property type="project" value="UniProtKB-UniRule"/>
</dbReference>
<keyword evidence="11" id="KW-1185">Reference proteome</keyword>
<comment type="cofactor">
    <cofactor evidence="8">
        <name>Mg(2+)</name>
        <dbReference type="ChEBI" id="CHEBI:18420"/>
    </cofactor>
</comment>
<feature type="binding site" evidence="8">
    <location>
        <position position="8"/>
    </location>
    <ligand>
        <name>Mg(2+)</name>
        <dbReference type="ChEBI" id="CHEBI:18420"/>
    </ligand>
</feature>
<name>A0A4Q2KWK8_9MICO</name>
<evidence type="ECO:0000256" key="3">
    <source>
        <dbReference type="ARBA" id="ARBA00022723"/>
    </source>
</evidence>
<evidence type="ECO:0000256" key="8">
    <source>
        <dbReference type="HAMAP-Rule" id="MF_00101"/>
    </source>
</evidence>
<dbReference type="Proteomes" id="UP000293865">
    <property type="component" value="Unassembled WGS sequence"/>
</dbReference>
<keyword evidence="2 8" id="KW-0808">Transferase</keyword>
<dbReference type="InterPro" id="IPR037143">
    <property type="entry name" value="4-PPantetheinyl_Trfase_dom_sf"/>
</dbReference>
<keyword evidence="7 8" id="KW-0275">Fatty acid biosynthesis</keyword>
<evidence type="ECO:0000313" key="11">
    <source>
        <dbReference type="Proteomes" id="UP000293865"/>
    </source>
</evidence>
<dbReference type="NCBIfam" id="TIGR00516">
    <property type="entry name" value="acpS"/>
    <property type="match status" value="1"/>
</dbReference>
<dbReference type="InterPro" id="IPR008278">
    <property type="entry name" value="4-PPantetheinyl_Trfase_dom"/>
</dbReference>
<evidence type="ECO:0000256" key="5">
    <source>
        <dbReference type="ARBA" id="ARBA00022842"/>
    </source>
</evidence>
<keyword evidence="6 8" id="KW-0443">Lipid metabolism</keyword>
<evidence type="ECO:0000256" key="2">
    <source>
        <dbReference type="ARBA" id="ARBA00022679"/>
    </source>
</evidence>
<dbReference type="InterPro" id="IPR004568">
    <property type="entry name" value="Ppantetheine-prot_Trfase_dom"/>
</dbReference>
<accession>A0A4Q2KWK8</accession>
<organism evidence="10 11">
    <name type="scientific">Agromyces albus</name>
    <dbReference type="NCBI Taxonomy" id="205332"/>
    <lineage>
        <taxon>Bacteria</taxon>
        <taxon>Bacillati</taxon>
        <taxon>Actinomycetota</taxon>
        <taxon>Actinomycetes</taxon>
        <taxon>Micrococcales</taxon>
        <taxon>Microbacteriaceae</taxon>
        <taxon>Agromyces</taxon>
    </lineage>
</organism>
<evidence type="ECO:0000256" key="6">
    <source>
        <dbReference type="ARBA" id="ARBA00023098"/>
    </source>
</evidence>
<dbReference type="EMBL" id="SDPN01000018">
    <property type="protein sequence ID" value="RXZ69994.1"/>
    <property type="molecule type" value="Genomic_DNA"/>
</dbReference>
<dbReference type="NCBIfam" id="NF000832">
    <property type="entry name" value="PRK00070.3-2"/>
    <property type="match status" value="1"/>
</dbReference>
<dbReference type="Gene3D" id="3.90.470.20">
    <property type="entry name" value="4'-phosphopantetheinyl transferase domain"/>
    <property type="match status" value="1"/>
</dbReference>
<evidence type="ECO:0000259" key="9">
    <source>
        <dbReference type="Pfam" id="PF01648"/>
    </source>
</evidence>
<keyword evidence="4 8" id="KW-0276">Fatty acid metabolism</keyword>
<dbReference type="GO" id="GO:0008897">
    <property type="term" value="F:holo-[acyl-carrier-protein] synthase activity"/>
    <property type="evidence" value="ECO:0007669"/>
    <property type="project" value="UniProtKB-UniRule"/>
</dbReference>
<dbReference type="RefSeq" id="WP_129520995.1">
    <property type="nucleotide sequence ID" value="NZ_SDPN01000018.1"/>
</dbReference>
<comment type="catalytic activity">
    <reaction evidence="8">
        <text>apo-[ACP] + CoA = holo-[ACP] + adenosine 3',5'-bisphosphate + H(+)</text>
        <dbReference type="Rhea" id="RHEA:12068"/>
        <dbReference type="Rhea" id="RHEA-COMP:9685"/>
        <dbReference type="Rhea" id="RHEA-COMP:9690"/>
        <dbReference type="ChEBI" id="CHEBI:15378"/>
        <dbReference type="ChEBI" id="CHEBI:29999"/>
        <dbReference type="ChEBI" id="CHEBI:57287"/>
        <dbReference type="ChEBI" id="CHEBI:58343"/>
        <dbReference type="ChEBI" id="CHEBI:64479"/>
        <dbReference type="EC" id="2.7.8.7"/>
    </reaction>
</comment>
<comment type="function">
    <text evidence="8">Transfers the 4'-phosphopantetheine moiety from coenzyme A to a Ser of acyl-carrier-protein.</text>
</comment>
<dbReference type="Pfam" id="PF01648">
    <property type="entry name" value="ACPS"/>
    <property type="match status" value="1"/>
</dbReference>
<feature type="domain" description="4'-phosphopantetheinyl transferase" evidence="9">
    <location>
        <begin position="4"/>
        <end position="83"/>
    </location>
</feature>
<dbReference type="HAMAP" id="MF_00101">
    <property type="entry name" value="AcpS"/>
    <property type="match status" value="1"/>
</dbReference>
<dbReference type="EC" id="2.7.8.7" evidence="8"/>
<reference evidence="10 11" key="1">
    <citation type="submission" date="2019-01" db="EMBL/GenBank/DDBJ databases">
        <title>Agromyces.</title>
        <authorList>
            <person name="Li J."/>
        </authorList>
    </citation>
    <scope>NUCLEOTIDE SEQUENCE [LARGE SCALE GENOMIC DNA]</scope>
    <source>
        <strain evidence="10 11">DSM 15934</strain>
    </source>
</reference>
<dbReference type="InterPro" id="IPR002582">
    <property type="entry name" value="ACPS"/>
</dbReference>
<feature type="binding site" evidence="8">
    <location>
        <position position="50"/>
    </location>
    <ligand>
        <name>Mg(2+)</name>
        <dbReference type="ChEBI" id="CHEBI:18420"/>
    </ligand>
</feature>
<dbReference type="SUPFAM" id="SSF56214">
    <property type="entry name" value="4'-phosphopantetheinyl transferase"/>
    <property type="match status" value="1"/>
</dbReference>
<protein>
    <recommendedName>
        <fullName evidence="8">Holo-[acyl-carrier-protein] synthase</fullName>
        <shortName evidence="8">Holo-ACP synthase</shortName>
        <ecNumber evidence="8">2.7.8.7</ecNumber>
    </recommendedName>
    <alternativeName>
        <fullName evidence="8">4'-phosphopantetheinyl transferase AcpS</fullName>
    </alternativeName>
</protein>
<keyword evidence="8" id="KW-0963">Cytoplasm</keyword>